<dbReference type="KEGG" id="kla:KLLA0_D00726g"/>
<dbReference type="GO" id="GO:0043332">
    <property type="term" value="C:mating projection tip"/>
    <property type="evidence" value="ECO:0007669"/>
    <property type="project" value="TreeGrafter"/>
</dbReference>
<dbReference type="Proteomes" id="UP000000598">
    <property type="component" value="Chromosome D"/>
</dbReference>
<dbReference type="InterPro" id="IPR013889">
    <property type="entry name" value="Karyogamy_KAR9"/>
</dbReference>
<dbReference type="Pfam" id="PF08580">
    <property type="entry name" value="KAR9"/>
    <property type="match status" value="1"/>
</dbReference>
<accession>Q6CSI5</accession>
<dbReference type="OMA" id="ENCTHES"/>
<dbReference type="PANTHER" id="PTHR37271:SF1">
    <property type="entry name" value="KARYOGAMY PROTEIN KAR9"/>
    <property type="match status" value="1"/>
</dbReference>
<organism evidence="1 2">
    <name type="scientific">Kluyveromyces lactis (strain ATCC 8585 / CBS 2359 / DSM 70799 / NBRC 1267 / NRRL Y-1140 / WM37)</name>
    <name type="common">Yeast</name>
    <name type="synonym">Candida sphaerica</name>
    <dbReference type="NCBI Taxonomy" id="284590"/>
    <lineage>
        <taxon>Eukaryota</taxon>
        <taxon>Fungi</taxon>
        <taxon>Dikarya</taxon>
        <taxon>Ascomycota</taxon>
        <taxon>Saccharomycotina</taxon>
        <taxon>Saccharomycetes</taxon>
        <taxon>Saccharomycetales</taxon>
        <taxon>Saccharomycetaceae</taxon>
        <taxon>Kluyveromyces</taxon>
    </lineage>
</organism>
<proteinExistence type="predicted"/>
<dbReference type="eggNOG" id="ENOG502QRQ1">
    <property type="taxonomic scope" value="Eukaryota"/>
</dbReference>
<reference evidence="1 2" key="1">
    <citation type="journal article" date="2004" name="Nature">
        <title>Genome evolution in yeasts.</title>
        <authorList>
            <consortium name="Genolevures"/>
            <person name="Dujon B."/>
            <person name="Sherman D."/>
            <person name="Fischer G."/>
            <person name="Durrens P."/>
            <person name="Casaregola S."/>
            <person name="Lafontaine I."/>
            <person name="de Montigny J."/>
            <person name="Marck C."/>
            <person name="Neuveglise C."/>
            <person name="Talla E."/>
            <person name="Goffard N."/>
            <person name="Frangeul L."/>
            <person name="Aigle M."/>
            <person name="Anthouard V."/>
            <person name="Babour A."/>
            <person name="Barbe V."/>
            <person name="Barnay S."/>
            <person name="Blanchin S."/>
            <person name="Beckerich J.M."/>
            <person name="Beyne E."/>
            <person name="Bleykasten C."/>
            <person name="Boisrame A."/>
            <person name="Boyer J."/>
            <person name="Cattolico L."/>
            <person name="Confanioleri F."/>
            <person name="de Daruvar A."/>
            <person name="Despons L."/>
            <person name="Fabre E."/>
            <person name="Fairhead C."/>
            <person name="Ferry-Dumazet H."/>
            <person name="Groppi A."/>
            <person name="Hantraye F."/>
            <person name="Hennequin C."/>
            <person name="Jauniaux N."/>
            <person name="Joyet P."/>
            <person name="Kachouri R."/>
            <person name="Kerrest A."/>
            <person name="Koszul R."/>
            <person name="Lemaire M."/>
            <person name="Lesur I."/>
            <person name="Ma L."/>
            <person name="Muller H."/>
            <person name="Nicaud J.M."/>
            <person name="Nikolski M."/>
            <person name="Oztas S."/>
            <person name="Ozier-Kalogeropoulos O."/>
            <person name="Pellenz S."/>
            <person name="Potier S."/>
            <person name="Richard G.F."/>
            <person name="Straub M.L."/>
            <person name="Suleau A."/>
            <person name="Swennene D."/>
            <person name="Tekaia F."/>
            <person name="Wesolowski-Louvel M."/>
            <person name="Westhof E."/>
            <person name="Wirth B."/>
            <person name="Zeniou-Meyer M."/>
            <person name="Zivanovic I."/>
            <person name="Bolotin-Fukuhara M."/>
            <person name="Thierry A."/>
            <person name="Bouchier C."/>
            <person name="Caudron B."/>
            <person name="Scarpelli C."/>
            <person name="Gaillardin C."/>
            <person name="Weissenbach J."/>
            <person name="Wincker P."/>
            <person name="Souciet J.L."/>
        </authorList>
    </citation>
    <scope>NUCLEOTIDE SEQUENCE [LARGE SCALE GENOMIC DNA]</scope>
    <source>
        <strain evidence="2">ATCC 8585 / CBS 2359 / DSM 70799 / NBRC 1267 / NRRL Y-1140 / WM37</strain>
    </source>
</reference>
<evidence type="ECO:0000313" key="2">
    <source>
        <dbReference type="Proteomes" id="UP000000598"/>
    </source>
</evidence>
<dbReference type="GO" id="GO:0005816">
    <property type="term" value="C:spindle pole body"/>
    <property type="evidence" value="ECO:0007669"/>
    <property type="project" value="TreeGrafter"/>
</dbReference>
<dbReference type="InParanoid" id="Q6CSI5"/>
<dbReference type="GO" id="GO:0051293">
    <property type="term" value="P:establishment of spindle localization"/>
    <property type="evidence" value="ECO:0007669"/>
    <property type="project" value="TreeGrafter"/>
</dbReference>
<dbReference type="PANTHER" id="PTHR37271">
    <property type="entry name" value="KARYOGAMY PROTEIN KAR9"/>
    <property type="match status" value="1"/>
</dbReference>
<gene>
    <name evidence="1" type="ORF">KLLA0_D00726g</name>
</gene>
<dbReference type="PaxDb" id="284590-Q6CSI5"/>
<dbReference type="STRING" id="284590.Q6CSI5"/>
<dbReference type="GO" id="GO:0031578">
    <property type="term" value="P:mitotic spindle orientation checkpoint signaling"/>
    <property type="evidence" value="ECO:0007669"/>
    <property type="project" value="TreeGrafter"/>
</dbReference>
<dbReference type="GO" id="GO:0005938">
    <property type="term" value="C:cell cortex"/>
    <property type="evidence" value="ECO:0007669"/>
    <property type="project" value="TreeGrafter"/>
</dbReference>
<dbReference type="GO" id="GO:0030473">
    <property type="term" value="P:nuclear migration along microtubule"/>
    <property type="evidence" value="ECO:0007669"/>
    <property type="project" value="TreeGrafter"/>
</dbReference>
<protein>
    <submittedName>
        <fullName evidence="1">KLLA0D00726p</fullName>
    </submittedName>
</protein>
<dbReference type="AlphaFoldDB" id="Q6CSI5"/>
<name>Q6CSI5_KLULA</name>
<dbReference type="FunCoup" id="Q6CSI5">
    <property type="interactions" value="58"/>
</dbReference>
<dbReference type="HOGENOM" id="CLU_496119_0_0_1"/>
<dbReference type="EMBL" id="CR382124">
    <property type="protein sequence ID" value="CAH00200.1"/>
    <property type="molecule type" value="Genomic_DNA"/>
</dbReference>
<keyword evidence="2" id="KW-1185">Reference proteome</keyword>
<sequence length="568" mass="66041">MAEELKGFPHERLSISLRSNSQQYQDILLFFDDYQFDLDSTNQHLCSLAELLLKSHTLLAELFSDDVSVSQLLPYFDWIQEGRSEFYQLFNGIKTIEKVLLHLMEIIEEEFGCNEDELFQKELTALFDLLEEISDTLVSIKPIISSLKNLFDTAIEFNEIFKDHMNSLDEEIENNLSKCIELQEQNFESPVRHNKPTFTLDQLIKTLSSTNSPTKGLQIPAFSPSEQKIHEKLTQLEDSSAPIDLSLKHVLSERLDNFETRDVVNLEYLMRLLRKKYQYILDKYELLQVELRDLKQAIVDEKWVLIFTTLNDELRIMLKDVEKLLLKVGNPDLSEQLKTKLHDQLRSKSYTIDKTFGIIYNALESSILNESIATVTNEHAEKWLQLNTKFEHLLPEHQNENDPNKTITQLSNDISELRLNDAPSEKPGSNRSSIGAILFKKMNIKPVLVREGDENDSNSDNVKCDRHRYSNPFFDPCQATKLSPKKVLNFNKVPALSFEQQLSILGTLESRAYDINRLKQYGKLPTRIPRLPFQRQKIIPHRTILFNFDANWVKKDNHQLKFPVSYVS</sequence>
<evidence type="ECO:0000313" key="1">
    <source>
        <dbReference type="EMBL" id="CAH00200.1"/>
    </source>
</evidence>